<dbReference type="AlphaFoldDB" id="A0A927ATB3"/>
<dbReference type="RefSeq" id="WP_190885608.1">
    <property type="nucleotide sequence ID" value="NZ_JACWZY010000002.1"/>
</dbReference>
<keyword evidence="4" id="KW-1185">Reference proteome</keyword>
<evidence type="ECO:0000256" key="1">
    <source>
        <dbReference type="ARBA" id="ARBA00022676"/>
    </source>
</evidence>
<evidence type="ECO:0000256" key="2">
    <source>
        <dbReference type="ARBA" id="ARBA00022679"/>
    </source>
</evidence>
<name>A0A927ATB3_9BACT</name>
<dbReference type="GO" id="GO:0016020">
    <property type="term" value="C:membrane"/>
    <property type="evidence" value="ECO:0007669"/>
    <property type="project" value="InterPro"/>
</dbReference>
<sequence>MVISVLAGGLGNQLFQYAFGFRMARQLQTELRLERHMLESQTLARLRNYTPRQYELDVFGITNAEASWSDTLLSLSRTLLSGHQVVLLRESEPATLAKVSARTKDVLCVGYWQSEDYFKSESEALRTQLRFQKRPSDATLAVADSIRTHPNATFVHIRRGDYVTNAITNQHHGVCGEAYYQQAVRYVRERAADTHFFVFSDDQTWVKRELGALLSPATFIEHNKGADSWQDMYLMSLCRNAIVANSSFSWWGAWLNGQSERIVVAPQRWFAADKSSYPSVVPPHWITV</sequence>
<gene>
    <name evidence="3" type="ORF">IC229_03880</name>
</gene>
<evidence type="ECO:0000313" key="4">
    <source>
        <dbReference type="Proteomes" id="UP000598820"/>
    </source>
</evidence>
<organism evidence="3 4">
    <name type="scientific">Spirosoma profusum</name>
    <dbReference type="NCBI Taxonomy" id="2771354"/>
    <lineage>
        <taxon>Bacteria</taxon>
        <taxon>Pseudomonadati</taxon>
        <taxon>Bacteroidota</taxon>
        <taxon>Cytophagia</taxon>
        <taxon>Cytophagales</taxon>
        <taxon>Cytophagaceae</taxon>
        <taxon>Spirosoma</taxon>
    </lineage>
</organism>
<dbReference type="PANTHER" id="PTHR11927">
    <property type="entry name" value="GALACTOSIDE 2-L-FUCOSYLTRANSFERASE"/>
    <property type="match status" value="1"/>
</dbReference>
<dbReference type="PANTHER" id="PTHR11927:SF9">
    <property type="entry name" value="L-FUCOSYLTRANSFERASE"/>
    <property type="match status" value="1"/>
</dbReference>
<dbReference type="EMBL" id="JACWZY010000002">
    <property type="protein sequence ID" value="MBD2699762.1"/>
    <property type="molecule type" value="Genomic_DNA"/>
</dbReference>
<dbReference type="Pfam" id="PF01531">
    <property type="entry name" value="Glyco_transf_11"/>
    <property type="match status" value="1"/>
</dbReference>
<dbReference type="InterPro" id="IPR002516">
    <property type="entry name" value="Glyco_trans_11"/>
</dbReference>
<dbReference type="GO" id="GO:0005975">
    <property type="term" value="P:carbohydrate metabolic process"/>
    <property type="evidence" value="ECO:0007669"/>
    <property type="project" value="InterPro"/>
</dbReference>
<dbReference type="Gene3D" id="3.40.50.11350">
    <property type="match status" value="1"/>
</dbReference>
<proteinExistence type="predicted"/>
<reference evidence="3" key="1">
    <citation type="submission" date="2020-09" db="EMBL/GenBank/DDBJ databases">
        <authorList>
            <person name="Kim M.K."/>
        </authorList>
    </citation>
    <scope>NUCLEOTIDE SEQUENCE</scope>
    <source>
        <strain evidence="3">BT702</strain>
    </source>
</reference>
<dbReference type="CDD" id="cd11301">
    <property type="entry name" value="Fut1_Fut2_like"/>
    <property type="match status" value="1"/>
</dbReference>
<accession>A0A927ATB3</accession>
<keyword evidence="1" id="KW-0328">Glycosyltransferase</keyword>
<dbReference type="GO" id="GO:0008107">
    <property type="term" value="F:galactoside 2-alpha-L-fucosyltransferase activity"/>
    <property type="evidence" value="ECO:0007669"/>
    <property type="project" value="InterPro"/>
</dbReference>
<comment type="caution">
    <text evidence="3">The sequence shown here is derived from an EMBL/GenBank/DDBJ whole genome shotgun (WGS) entry which is preliminary data.</text>
</comment>
<protein>
    <submittedName>
        <fullName evidence="3">Alpha-1,2-fucosyltransferase</fullName>
    </submittedName>
</protein>
<evidence type="ECO:0000313" key="3">
    <source>
        <dbReference type="EMBL" id="MBD2699762.1"/>
    </source>
</evidence>
<keyword evidence="2" id="KW-0808">Transferase</keyword>
<dbReference type="Proteomes" id="UP000598820">
    <property type="component" value="Unassembled WGS sequence"/>
</dbReference>